<dbReference type="InterPro" id="IPR025315">
    <property type="entry name" value="DUF4220"/>
</dbReference>
<dbReference type="KEGG" id="hvg:123402485"/>
<keyword evidence="1" id="KW-1133">Transmembrane helix</keyword>
<dbReference type="Pfam" id="PF04578">
    <property type="entry name" value="DUF594"/>
    <property type="match status" value="1"/>
</dbReference>
<dbReference type="GeneID" id="123402485"/>
<name>A0A8I6Z538_HORVV</name>
<gene>
    <name evidence="3" type="primary">LOC123402485</name>
</gene>
<organism evidence="3 4">
    <name type="scientific">Hordeum vulgare subsp. vulgare</name>
    <name type="common">Domesticated barley</name>
    <dbReference type="NCBI Taxonomy" id="112509"/>
    <lineage>
        <taxon>Eukaryota</taxon>
        <taxon>Viridiplantae</taxon>
        <taxon>Streptophyta</taxon>
        <taxon>Embryophyta</taxon>
        <taxon>Tracheophyta</taxon>
        <taxon>Spermatophyta</taxon>
        <taxon>Magnoliopsida</taxon>
        <taxon>Liliopsida</taxon>
        <taxon>Poales</taxon>
        <taxon>Poaceae</taxon>
        <taxon>BOP clade</taxon>
        <taxon>Pooideae</taxon>
        <taxon>Triticodae</taxon>
        <taxon>Triticeae</taxon>
        <taxon>Hordeinae</taxon>
        <taxon>Hordeum</taxon>
    </lineage>
</organism>
<dbReference type="RefSeq" id="XP_044952342.1">
    <property type="nucleotide sequence ID" value="XM_045096407.1"/>
</dbReference>
<dbReference type="Proteomes" id="UP000011116">
    <property type="component" value="Chromosome 6H"/>
</dbReference>
<reference evidence="3" key="2">
    <citation type="submission" date="2020-10" db="EMBL/GenBank/DDBJ databases">
        <authorList>
            <person name="Scholz U."/>
            <person name="Mascher M."/>
            <person name="Fiebig A."/>
        </authorList>
    </citation>
    <scope>NUCLEOTIDE SEQUENCE [LARGE SCALE GENOMIC DNA]</scope>
    <source>
        <strain evidence="3">cv. Morex</strain>
    </source>
</reference>
<evidence type="ECO:0000313" key="3">
    <source>
        <dbReference type="EnsemblPlants" id="HORVU.MOREX.r3.6HG0630900.1"/>
    </source>
</evidence>
<dbReference type="OrthoDB" id="689418at2759"/>
<keyword evidence="1" id="KW-0472">Membrane</keyword>
<proteinExistence type="predicted"/>
<feature type="transmembrane region" description="Helical" evidence="1">
    <location>
        <begin position="57"/>
        <end position="78"/>
    </location>
</feature>
<evidence type="ECO:0000313" key="4">
    <source>
        <dbReference type="Proteomes" id="UP000011116"/>
    </source>
</evidence>
<sequence>MAKSNRSMGGLAEQLGGWEVQILLLSSLLLQVLLLVFTEWRRRASRWARLSAALNGIMWLLYLLADSVAIYVLGHMALSCKPREQQQLMAFWASLLLVHLGGQDTITAYAMEDNDLWLRHLLTLVVQAAGAAYVLYKYVGRGALLAASLLMFMVGVVKYGERIYALKSSGLDSIRKFLDGFEVPVPERDKPYQDMASPDDPEEVLQGAHDLLHICMGQLVDYRVWPSLFQTRAIAAYHGGTNPKAGRSMLTQLVGMQLSLMRDILYTKALVIGAWYGCLSRTASIAATVVAFCLFREHSSAMGGGRGYSRRDMVVTYTLLGGAFVLEVVSLLRTILSTWTCASLRASSCSVFIQLHEAVLRVRRGAKEAEGCRKWPASIGQHDIFELHSYRKRSTCYLLMDCLRLEQRWIRLRFFGSVIMSRDVEDMVVSHIEHMVQDYVKKNHNRTQSGLGQLVLGGWGKDGAGGSLYASVAGLDQAGFDGSILAWHYATDAFLWKCNLDKPTRPDMTREERRRQKSLVKTIRTLSRYMVFLLVERPHLLPSPVRRSQYDSFCSNFHGFMDNRRGQQGPYDNQPEVQLAYKVLNRCNNRRGVERVLRLIARVWVEMLCYAASHCSNDSHARQLSSSTEFITITWILTTALYYNWCHHKDPRRFTDIASRFLERHERHRNSRKRLWSTIMALIRRLVSRERPL</sequence>
<accession>A0A8I6Z538</accession>
<feature type="transmembrane region" description="Helical" evidence="1">
    <location>
        <begin position="143"/>
        <end position="160"/>
    </location>
</feature>
<dbReference type="Pfam" id="PF13968">
    <property type="entry name" value="DUF4220"/>
    <property type="match status" value="1"/>
</dbReference>
<keyword evidence="4" id="KW-1185">Reference proteome</keyword>
<feature type="transmembrane region" description="Helical" evidence="1">
    <location>
        <begin position="269"/>
        <end position="294"/>
    </location>
</feature>
<dbReference type="AlphaFoldDB" id="A0A8I6Z538"/>
<dbReference type="Gramene" id="HORVU.MOREX.r2.6HG0523870.1">
    <property type="protein sequence ID" value="HORVU.MOREX.r2.6HG0523870.1"/>
    <property type="gene ID" value="HORVU.MOREX.r2.6HG0523870"/>
</dbReference>
<evidence type="ECO:0000256" key="1">
    <source>
        <dbReference type="SAM" id="Phobius"/>
    </source>
</evidence>
<dbReference type="PANTHER" id="PTHR31325">
    <property type="entry name" value="OS01G0798800 PROTEIN-RELATED"/>
    <property type="match status" value="1"/>
</dbReference>
<feature type="transmembrane region" description="Helical" evidence="1">
    <location>
        <begin position="20"/>
        <end position="37"/>
    </location>
</feature>
<feature type="domain" description="DUF4220" evidence="2">
    <location>
        <begin position="59"/>
        <end position="385"/>
    </location>
</feature>
<reference evidence="4" key="1">
    <citation type="journal article" date="2012" name="Nature">
        <title>A physical, genetic and functional sequence assembly of the barley genome.</title>
        <authorList>
            <consortium name="The International Barley Genome Sequencing Consortium"/>
            <person name="Mayer K.F."/>
            <person name="Waugh R."/>
            <person name="Brown J.W."/>
            <person name="Schulman A."/>
            <person name="Langridge P."/>
            <person name="Platzer M."/>
            <person name="Fincher G.B."/>
            <person name="Muehlbauer G.J."/>
            <person name="Sato K."/>
            <person name="Close T.J."/>
            <person name="Wise R.P."/>
            <person name="Stein N."/>
        </authorList>
    </citation>
    <scope>NUCLEOTIDE SEQUENCE [LARGE SCALE GENOMIC DNA]</scope>
    <source>
        <strain evidence="4">cv. Morex</strain>
    </source>
</reference>
<keyword evidence="1" id="KW-0812">Transmembrane</keyword>
<protein>
    <recommendedName>
        <fullName evidence="2">DUF4220 domain-containing protein</fullName>
    </recommendedName>
</protein>
<dbReference type="EnsemblPlants" id="HORVU.MOREX.r3.6HG0630900.1">
    <property type="protein sequence ID" value="HORVU.MOREX.r3.6HG0630900.1"/>
    <property type="gene ID" value="HORVU.MOREX.r3.6HG0630900"/>
</dbReference>
<feature type="transmembrane region" description="Helical" evidence="1">
    <location>
        <begin position="117"/>
        <end position="136"/>
    </location>
</feature>
<dbReference type="Gramene" id="HORVU.MOREX.r3.6HG0630900.1">
    <property type="protein sequence ID" value="HORVU.MOREX.r3.6HG0630900.1"/>
    <property type="gene ID" value="HORVU.MOREX.r3.6HG0630900"/>
</dbReference>
<reference evidence="3" key="3">
    <citation type="submission" date="2022-01" db="UniProtKB">
        <authorList>
            <consortium name="EnsemblPlants"/>
        </authorList>
    </citation>
    <scope>IDENTIFICATION</scope>
    <source>
        <strain evidence="3">subsp. vulgare</strain>
    </source>
</reference>
<evidence type="ECO:0000259" key="2">
    <source>
        <dbReference type="Pfam" id="PF13968"/>
    </source>
</evidence>
<feature type="transmembrane region" description="Helical" evidence="1">
    <location>
        <begin position="314"/>
        <end position="336"/>
    </location>
</feature>
<dbReference type="InterPro" id="IPR007658">
    <property type="entry name" value="DUF594"/>
</dbReference>